<name>A0A0A9T212_ARUDO</name>
<reference evidence="1" key="2">
    <citation type="journal article" date="2015" name="Data Brief">
        <title>Shoot transcriptome of the giant reed, Arundo donax.</title>
        <authorList>
            <person name="Barrero R.A."/>
            <person name="Guerrero F.D."/>
            <person name="Moolhuijzen P."/>
            <person name="Goolsby J.A."/>
            <person name="Tidwell J."/>
            <person name="Bellgard S.E."/>
            <person name="Bellgard M.I."/>
        </authorList>
    </citation>
    <scope>NUCLEOTIDE SEQUENCE</scope>
    <source>
        <tissue evidence="1">Shoot tissue taken approximately 20 cm above the soil surface</tissue>
    </source>
</reference>
<organism evidence="1">
    <name type="scientific">Arundo donax</name>
    <name type="common">Giant reed</name>
    <name type="synonym">Donax arundinaceus</name>
    <dbReference type="NCBI Taxonomy" id="35708"/>
    <lineage>
        <taxon>Eukaryota</taxon>
        <taxon>Viridiplantae</taxon>
        <taxon>Streptophyta</taxon>
        <taxon>Embryophyta</taxon>
        <taxon>Tracheophyta</taxon>
        <taxon>Spermatophyta</taxon>
        <taxon>Magnoliopsida</taxon>
        <taxon>Liliopsida</taxon>
        <taxon>Poales</taxon>
        <taxon>Poaceae</taxon>
        <taxon>PACMAD clade</taxon>
        <taxon>Arundinoideae</taxon>
        <taxon>Arundineae</taxon>
        <taxon>Arundo</taxon>
    </lineage>
</organism>
<accession>A0A0A9T212</accession>
<sequence>MSRSSSEDVCFLIILLAKYVTGGILFMENLFKRIDLPVLQSAGKGLPPIGRSRTR</sequence>
<protein>
    <submittedName>
        <fullName evidence="1">Uncharacterized protein</fullName>
    </submittedName>
</protein>
<proteinExistence type="predicted"/>
<evidence type="ECO:0000313" key="1">
    <source>
        <dbReference type="EMBL" id="JAD41941.1"/>
    </source>
</evidence>
<reference evidence="1" key="1">
    <citation type="submission" date="2014-09" db="EMBL/GenBank/DDBJ databases">
        <authorList>
            <person name="Magalhaes I.L.F."/>
            <person name="Oliveira U."/>
            <person name="Santos F.R."/>
            <person name="Vidigal T.H.D.A."/>
            <person name="Brescovit A.D."/>
            <person name="Santos A.J."/>
        </authorList>
    </citation>
    <scope>NUCLEOTIDE SEQUENCE</scope>
    <source>
        <tissue evidence="1">Shoot tissue taken approximately 20 cm above the soil surface</tissue>
    </source>
</reference>
<dbReference type="EMBL" id="GBRH01255954">
    <property type="protein sequence ID" value="JAD41941.1"/>
    <property type="molecule type" value="Transcribed_RNA"/>
</dbReference>
<dbReference type="AlphaFoldDB" id="A0A0A9T212"/>